<dbReference type="RefSeq" id="WP_129153143.1">
    <property type="nucleotide sequence ID" value="NZ_JBHSDO010000005.1"/>
</dbReference>
<protein>
    <recommendedName>
        <fullName evidence="3">Ribosomal protein S3AE</fullName>
    </recommendedName>
</protein>
<comment type="caution">
    <text evidence="1">The sequence shown here is derived from an EMBL/GenBank/DDBJ whole genome shotgun (WGS) entry which is preliminary data.</text>
</comment>
<organism evidence="1 2">
    <name type="scientific">Achromobacter aloeverae</name>
    <dbReference type="NCBI Taxonomy" id="1750518"/>
    <lineage>
        <taxon>Bacteria</taxon>
        <taxon>Pseudomonadati</taxon>
        <taxon>Pseudomonadota</taxon>
        <taxon>Betaproteobacteria</taxon>
        <taxon>Burkholderiales</taxon>
        <taxon>Alcaligenaceae</taxon>
        <taxon>Achromobacter</taxon>
    </lineage>
</organism>
<evidence type="ECO:0000313" key="2">
    <source>
        <dbReference type="Proteomes" id="UP000290849"/>
    </source>
</evidence>
<sequence length="131" mass="15116">MTIPLRQECPPGACDCRREILLQDPAGDRRVLMLNKQEEKRLLERIEAVASLADLRHMERKLFQLLGITLRIEPGPFEVRTVRGFIIKVDEQVGLCRQVRSSIPAAVRRCLERHPEISYALLNERDLFNGL</sequence>
<accession>A0A4Q1HF06</accession>
<dbReference type="AlphaFoldDB" id="A0A4Q1HF06"/>
<evidence type="ECO:0008006" key="3">
    <source>
        <dbReference type="Google" id="ProtNLM"/>
    </source>
</evidence>
<reference evidence="1 2" key="1">
    <citation type="journal article" date="2017" name="Int. J. Syst. Evol. Microbiol.">
        <title>Achromobacter aloeverae sp. nov., isolated from the root of Aloe vera (L.) Burm.f.</title>
        <authorList>
            <person name="Kuncharoen N."/>
            <person name="Muramatsu Y."/>
            <person name="Shibata C."/>
            <person name="Kamakura Y."/>
            <person name="Nakagawa Y."/>
            <person name="Tanasupawat S."/>
        </authorList>
    </citation>
    <scope>NUCLEOTIDE SEQUENCE [LARGE SCALE GENOMIC DNA]</scope>
    <source>
        <strain evidence="1 2">AVA-1</strain>
    </source>
</reference>
<name>A0A4Q1HF06_9BURK</name>
<dbReference type="EMBL" id="PYAL01000007">
    <property type="protein sequence ID" value="RXN85200.1"/>
    <property type="molecule type" value="Genomic_DNA"/>
</dbReference>
<dbReference type="OrthoDB" id="6120755at2"/>
<dbReference type="Proteomes" id="UP000290849">
    <property type="component" value="Unassembled WGS sequence"/>
</dbReference>
<proteinExistence type="predicted"/>
<keyword evidence="2" id="KW-1185">Reference proteome</keyword>
<evidence type="ECO:0000313" key="1">
    <source>
        <dbReference type="EMBL" id="RXN85200.1"/>
    </source>
</evidence>
<gene>
    <name evidence="1" type="ORF">C7R54_22120</name>
</gene>